<evidence type="ECO:0000313" key="3">
    <source>
        <dbReference type="EMBL" id="DAF46539.1"/>
    </source>
</evidence>
<dbReference type="Pfam" id="PF01520">
    <property type="entry name" value="Amidase_3"/>
    <property type="match status" value="1"/>
</dbReference>
<dbReference type="PANTHER" id="PTHR30404">
    <property type="entry name" value="N-ACETYLMURAMOYL-L-ALANINE AMIDASE"/>
    <property type="match status" value="1"/>
</dbReference>
<dbReference type="GO" id="GO:0009253">
    <property type="term" value="P:peptidoglycan catabolic process"/>
    <property type="evidence" value="ECO:0007669"/>
    <property type="project" value="InterPro"/>
</dbReference>
<organism evidence="3">
    <name type="scientific">Myoviridae sp. ct1ba2</name>
    <dbReference type="NCBI Taxonomy" id="2827654"/>
    <lineage>
        <taxon>Viruses</taxon>
        <taxon>Duplodnaviria</taxon>
        <taxon>Heunggongvirae</taxon>
        <taxon>Uroviricota</taxon>
        <taxon>Caudoviricetes</taxon>
    </lineage>
</organism>
<evidence type="ECO:0000259" key="2">
    <source>
        <dbReference type="SMART" id="SM00646"/>
    </source>
</evidence>
<name>A0A8S5S6V1_9CAUD</name>
<reference evidence="3" key="1">
    <citation type="journal article" date="2021" name="Proc. Natl. Acad. Sci. U.S.A.">
        <title>A Catalog of Tens of Thousands of Viruses from Human Metagenomes Reveals Hidden Associations with Chronic Diseases.</title>
        <authorList>
            <person name="Tisza M.J."/>
            <person name="Buck C.B."/>
        </authorList>
    </citation>
    <scope>NUCLEOTIDE SEQUENCE</scope>
    <source>
        <strain evidence="3">Ct1ba2</strain>
    </source>
</reference>
<feature type="domain" description="MurNAc-LAA" evidence="2">
    <location>
        <begin position="62"/>
        <end position="187"/>
    </location>
</feature>
<dbReference type="InterPro" id="IPR050695">
    <property type="entry name" value="N-acetylmuramoyl_amidase_3"/>
</dbReference>
<keyword evidence="1 3" id="KW-0378">Hydrolase</keyword>
<protein>
    <submittedName>
        <fullName evidence="3">Cell wall hydrolase autolysin</fullName>
    </submittedName>
</protein>
<dbReference type="SMART" id="SM00646">
    <property type="entry name" value="Ami_3"/>
    <property type="match status" value="1"/>
</dbReference>
<dbReference type="CDD" id="cd02696">
    <property type="entry name" value="MurNAc-LAA"/>
    <property type="match status" value="1"/>
</dbReference>
<dbReference type="Gene3D" id="3.40.630.40">
    <property type="entry name" value="Zn-dependent exopeptidases"/>
    <property type="match status" value="1"/>
</dbReference>
<dbReference type="SUPFAM" id="SSF53187">
    <property type="entry name" value="Zn-dependent exopeptidases"/>
    <property type="match status" value="1"/>
</dbReference>
<dbReference type="InterPro" id="IPR002508">
    <property type="entry name" value="MurNAc-LAA_cat"/>
</dbReference>
<dbReference type="EMBL" id="BK032540">
    <property type="protein sequence ID" value="DAF46539.1"/>
    <property type="molecule type" value="Genomic_DNA"/>
</dbReference>
<accession>A0A8S5S6V1</accession>
<dbReference type="PANTHER" id="PTHR30404:SF0">
    <property type="entry name" value="N-ACETYLMURAMOYL-L-ALANINE AMIDASE AMIC"/>
    <property type="match status" value="1"/>
</dbReference>
<sequence>MIKIMLDPGHGAGRNFNRGSVIGNEGDNNYKYSLVLKRELEKYGFYVGTTRNSITDNPSLSARGNKAKGYDLFISLHSNAANSSVRGIEIYGDINANSPQLMKNLCNNISKVIGTKNRGVRWRTRNPERFYVQPTSPGGSNYYGVLYSNKAKLGMLIEHVFHTNREDCKLYVEKRKEIAQATADTIAQFYGLKKINRPQTKAEVKGVSKLELTKEQKDSVKNTVVTYLDEEYQKAYIIAQEHKALLAPAPFNFDFGRMVKSGDTIIAVGGDHLGKIEGKNYGLTNYATYHVKATDKAEDFNKDRSKFLVRK</sequence>
<proteinExistence type="predicted"/>
<evidence type="ECO:0000256" key="1">
    <source>
        <dbReference type="ARBA" id="ARBA00022801"/>
    </source>
</evidence>
<dbReference type="GO" id="GO:0008745">
    <property type="term" value="F:N-acetylmuramoyl-L-alanine amidase activity"/>
    <property type="evidence" value="ECO:0007669"/>
    <property type="project" value="InterPro"/>
</dbReference>